<dbReference type="InterPro" id="IPR009061">
    <property type="entry name" value="DNA-bd_dom_put_sf"/>
</dbReference>
<evidence type="ECO:0000256" key="4">
    <source>
        <dbReference type="ARBA" id="ARBA00022490"/>
    </source>
</evidence>
<evidence type="ECO:0000256" key="3">
    <source>
        <dbReference type="ARBA" id="ARBA00011209"/>
    </source>
</evidence>
<dbReference type="PROSITE" id="PS51483">
    <property type="entry name" value="B5"/>
    <property type="match status" value="1"/>
</dbReference>
<evidence type="ECO:0000256" key="2">
    <source>
        <dbReference type="ARBA" id="ARBA00008653"/>
    </source>
</evidence>
<dbReference type="InterPro" id="IPR005121">
    <property type="entry name" value="Fdx_antiC-bd"/>
</dbReference>
<dbReference type="SMART" id="SM00874">
    <property type="entry name" value="B5"/>
    <property type="match status" value="1"/>
</dbReference>
<dbReference type="Gene3D" id="3.30.930.10">
    <property type="entry name" value="Bira Bifunctional Protein, Domain 2"/>
    <property type="match status" value="1"/>
</dbReference>
<feature type="binding site" evidence="15">
    <location>
        <position position="467"/>
    </location>
    <ligand>
        <name>Mg(2+)</name>
        <dbReference type="ChEBI" id="CHEBI:18420"/>
        <note>shared with alpha subunit</note>
    </ligand>
</feature>
<dbReference type="Pfam" id="PF17759">
    <property type="entry name" value="tRNA_synthFbeta"/>
    <property type="match status" value="1"/>
</dbReference>
<dbReference type="InterPro" id="IPR012340">
    <property type="entry name" value="NA-bd_OB-fold"/>
</dbReference>
<dbReference type="GO" id="GO:0006432">
    <property type="term" value="P:phenylalanyl-tRNA aminoacylation"/>
    <property type="evidence" value="ECO:0007669"/>
    <property type="project" value="UniProtKB-UniRule"/>
</dbReference>
<feature type="domain" description="TRNA-binding" evidence="17">
    <location>
        <begin position="40"/>
        <end position="150"/>
    </location>
</feature>
<comment type="caution">
    <text evidence="20">The sequence shown here is derived from an EMBL/GenBank/DDBJ whole genome shotgun (WGS) entry which is preliminary data.</text>
</comment>
<dbReference type="SUPFAM" id="SSF46955">
    <property type="entry name" value="Putative DNA-binding domain"/>
    <property type="match status" value="1"/>
</dbReference>
<dbReference type="InterPro" id="IPR004532">
    <property type="entry name" value="Phe-tRNA-ligase_IIc_bsu_bact"/>
</dbReference>
<evidence type="ECO:0000259" key="17">
    <source>
        <dbReference type="PROSITE" id="PS50886"/>
    </source>
</evidence>
<name>A0A1R1MLV3_9BACT</name>
<keyword evidence="4 15" id="KW-0963">Cytoplasm</keyword>
<comment type="catalytic activity">
    <reaction evidence="14 15">
        <text>tRNA(Phe) + L-phenylalanine + ATP = L-phenylalanyl-tRNA(Phe) + AMP + diphosphate + H(+)</text>
        <dbReference type="Rhea" id="RHEA:19413"/>
        <dbReference type="Rhea" id="RHEA-COMP:9668"/>
        <dbReference type="Rhea" id="RHEA-COMP:9699"/>
        <dbReference type="ChEBI" id="CHEBI:15378"/>
        <dbReference type="ChEBI" id="CHEBI:30616"/>
        <dbReference type="ChEBI" id="CHEBI:33019"/>
        <dbReference type="ChEBI" id="CHEBI:58095"/>
        <dbReference type="ChEBI" id="CHEBI:78442"/>
        <dbReference type="ChEBI" id="CHEBI:78531"/>
        <dbReference type="ChEBI" id="CHEBI:456215"/>
        <dbReference type="EC" id="6.1.1.20"/>
    </reaction>
</comment>
<dbReference type="InterPro" id="IPR005147">
    <property type="entry name" value="tRNA_synthase_B5-dom"/>
</dbReference>
<dbReference type="CDD" id="cd02796">
    <property type="entry name" value="tRNA_bind_bactPheRS"/>
    <property type="match status" value="1"/>
</dbReference>
<dbReference type="InterPro" id="IPR045864">
    <property type="entry name" value="aa-tRNA-synth_II/BPL/LPL"/>
</dbReference>
<dbReference type="Pfam" id="PF03147">
    <property type="entry name" value="FDX-ACB"/>
    <property type="match status" value="1"/>
</dbReference>
<evidence type="ECO:0000256" key="9">
    <source>
        <dbReference type="ARBA" id="ARBA00022840"/>
    </source>
</evidence>
<feature type="binding site" evidence="15">
    <location>
        <position position="458"/>
    </location>
    <ligand>
        <name>Mg(2+)</name>
        <dbReference type="ChEBI" id="CHEBI:18420"/>
        <note>shared with alpha subunit</note>
    </ligand>
</feature>
<dbReference type="GO" id="GO:0000049">
    <property type="term" value="F:tRNA binding"/>
    <property type="evidence" value="ECO:0007669"/>
    <property type="project" value="UniProtKB-UniRule"/>
</dbReference>
<keyword evidence="11 16" id="KW-0694">RNA-binding</keyword>
<dbReference type="Gene3D" id="3.30.70.380">
    <property type="entry name" value="Ferrodoxin-fold anticodon-binding domain"/>
    <property type="match status" value="1"/>
</dbReference>
<dbReference type="PANTHER" id="PTHR10947">
    <property type="entry name" value="PHENYLALANYL-TRNA SYNTHETASE BETA CHAIN AND LEUCINE-RICH REPEAT-CONTAINING PROTEIN 47"/>
    <property type="match status" value="1"/>
</dbReference>
<reference evidence="20 21" key="1">
    <citation type="submission" date="2016-10" db="EMBL/GenBank/DDBJ databases">
        <title>Genome sequence of a sulfur-reducing bacterium Desulfurobacterium indicum K6013.</title>
        <authorList>
            <person name="Cao J."/>
            <person name="Shao Z."/>
            <person name="Alain K."/>
            <person name="Jebbar M."/>
        </authorList>
    </citation>
    <scope>NUCLEOTIDE SEQUENCE [LARGE SCALE GENOMIC DNA]</scope>
    <source>
        <strain evidence="20 21">K6013</strain>
    </source>
</reference>
<feature type="binding site" evidence="15">
    <location>
        <position position="468"/>
    </location>
    <ligand>
        <name>Mg(2+)</name>
        <dbReference type="ChEBI" id="CHEBI:18420"/>
        <note>shared with alpha subunit</note>
    </ligand>
</feature>
<dbReference type="SUPFAM" id="SSF55681">
    <property type="entry name" value="Class II aaRS and biotin synthetases"/>
    <property type="match status" value="1"/>
</dbReference>
<dbReference type="SUPFAM" id="SSF50249">
    <property type="entry name" value="Nucleic acid-binding proteins"/>
    <property type="match status" value="1"/>
</dbReference>
<evidence type="ECO:0000313" key="20">
    <source>
        <dbReference type="EMBL" id="OMH40802.1"/>
    </source>
</evidence>
<dbReference type="HAMAP" id="MF_00283">
    <property type="entry name" value="Phe_tRNA_synth_beta1"/>
    <property type="match status" value="1"/>
</dbReference>
<keyword evidence="10 15" id="KW-0460">Magnesium</keyword>
<dbReference type="RefSeq" id="WP_076712665.1">
    <property type="nucleotide sequence ID" value="NZ_MOEN01000008.1"/>
</dbReference>
<keyword evidence="13 15" id="KW-0030">Aminoacyl-tRNA synthetase</keyword>
<keyword evidence="6 15" id="KW-0436">Ligase</keyword>
<evidence type="ECO:0000256" key="12">
    <source>
        <dbReference type="ARBA" id="ARBA00022917"/>
    </source>
</evidence>
<evidence type="ECO:0000256" key="10">
    <source>
        <dbReference type="ARBA" id="ARBA00022842"/>
    </source>
</evidence>
<feature type="domain" description="FDX-ACB" evidence="18">
    <location>
        <begin position="702"/>
        <end position="794"/>
    </location>
</feature>
<evidence type="ECO:0000256" key="13">
    <source>
        <dbReference type="ARBA" id="ARBA00023146"/>
    </source>
</evidence>
<dbReference type="FunFam" id="3.50.40.10:FF:000001">
    <property type="entry name" value="Phenylalanine--tRNA ligase beta subunit"/>
    <property type="match status" value="1"/>
</dbReference>
<dbReference type="Proteomes" id="UP000187408">
    <property type="component" value="Unassembled WGS sequence"/>
</dbReference>
<dbReference type="InterPro" id="IPR045060">
    <property type="entry name" value="Phe-tRNA-ligase_IIc_bsu"/>
</dbReference>
<dbReference type="SMART" id="SM00896">
    <property type="entry name" value="FDX-ACB"/>
    <property type="match status" value="1"/>
</dbReference>
<evidence type="ECO:0000256" key="16">
    <source>
        <dbReference type="PROSITE-ProRule" id="PRU00209"/>
    </source>
</evidence>
<evidence type="ECO:0000313" key="21">
    <source>
        <dbReference type="Proteomes" id="UP000187408"/>
    </source>
</evidence>
<keyword evidence="12 15" id="KW-0648">Protein biosynthesis</keyword>
<dbReference type="Pfam" id="PF01588">
    <property type="entry name" value="tRNA_bind"/>
    <property type="match status" value="1"/>
</dbReference>
<dbReference type="FunFam" id="2.40.50.140:FF:000045">
    <property type="entry name" value="Phenylalanine--tRNA ligase beta subunit"/>
    <property type="match status" value="1"/>
</dbReference>
<dbReference type="Pfam" id="PF03484">
    <property type="entry name" value="B5"/>
    <property type="match status" value="1"/>
</dbReference>
<dbReference type="EC" id="6.1.1.20" evidence="15"/>
<sequence length="795" mass="89575">MRITYNWLKEFIDIDDLSPQEVADIMTDIGIEVDSVTYAGKDIEKVVIGKILTIEKHPNADKLKICQVDVGDTVLQIVTGADNIFEGAIIPVALHGSKLPIGIRIKKSKLRGVESNGMLCSEEELGLTTHSEGIMILPENAGLQIGEDAVKALGLDDWIIEYEITTNRPDALSILGIARELKSVLGREVVLPETSFSTIDENALDALTLSVKDEVACPRYDGFVARNVKVKQSPLFMQMRLYKVGLRPINNVVDITNYVLYEVGQPMHAFDADKLKENTIIVRKAKDGETIVTLDGVERKLSSEDLVIADAEKPVALAGIMGGEDSGVTFNTERIVLESAHFEPLTIRKTAKRLGISTDASYRFERGADIEATIFAAERALYLIQKYADAEIYSGVVEFYPKPYTPKVIVFNPERVKKLIGVDIPPRKSFEILNSLGFPVKKEQDYIIVKVPSWRKYDVSREVDLIEEVVRIYGMKKIESTYPLMHSNIERPRRFDNIMKTKEFLSTKGLNEAINYSFIGKKLYDAFGLDFENLIKISNPLSEEWVGMRDLLTPSLVNNCAQNVKRNEKNVALFEVSVVFKNTGKELPDEKLHVAFLLSGKLPEDIYRERDVDFYDIKGIAEELIEYFGLKAEFERAEEKFLHPGQSAKILVNGEEIGFIGRIHPDVEEKMEIKQPVHAGEIELEKLFELTSREKKTFKKLPKFPPVTRDIAVLADKEVPAAKVEEIIRKAAGKLLEKIKLFDIYEGENIPKGKKSLAFSLTFRSSQKTLSDEEVSRIIDKVIKKLEESNITIRA</sequence>
<organism evidence="20 21">
    <name type="scientific">Desulfurobacterium indicum</name>
    <dbReference type="NCBI Taxonomy" id="1914305"/>
    <lineage>
        <taxon>Bacteria</taxon>
        <taxon>Pseudomonadati</taxon>
        <taxon>Aquificota</taxon>
        <taxon>Aquificia</taxon>
        <taxon>Desulfurobacteriales</taxon>
        <taxon>Desulfurobacteriaceae</taxon>
        <taxon>Desulfurobacterium</taxon>
    </lineage>
</organism>
<comment type="cofactor">
    <cofactor evidence="15">
        <name>Mg(2+)</name>
        <dbReference type="ChEBI" id="CHEBI:18420"/>
    </cofactor>
    <text evidence="15">Binds 2 magnesium ions per tetramer.</text>
</comment>
<dbReference type="FunFam" id="3.30.70.380:FF:000001">
    <property type="entry name" value="Phenylalanine--tRNA ligase beta subunit"/>
    <property type="match status" value="1"/>
</dbReference>
<dbReference type="OrthoDB" id="9805455at2"/>
<evidence type="ECO:0000256" key="14">
    <source>
        <dbReference type="ARBA" id="ARBA00049255"/>
    </source>
</evidence>
<dbReference type="PROSITE" id="PS50886">
    <property type="entry name" value="TRBD"/>
    <property type="match status" value="1"/>
</dbReference>
<dbReference type="NCBIfam" id="NF045760">
    <property type="entry name" value="YtpR"/>
    <property type="match status" value="1"/>
</dbReference>
<dbReference type="PROSITE" id="PS51447">
    <property type="entry name" value="FDX_ACB"/>
    <property type="match status" value="1"/>
</dbReference>
<evidence type="ECO:0000256" key="5">
    <source>
        <dbReference type="ARBA" id="ARBA00022555"/>
    </source>
</evidence>
<gene>
    <name evidence="15" type="primary">pheT</name>
    <name evidence="20" type="ORF">BLW93_03155</name>
</gene>
<keyword evidence="7 15" id="KW-0479">Metal-binding</keyword>
<evidence type="ECO:0000256" key="8">
    <source>
        <dbReference type="ARBA" id="ARBA00022741"/>
    </source>
</evidence>
<evidence type="ECO:0000259" key="18">
    <source>
        <dbReference type="PROSITE" id="PS51447"/>
    </source>
</evidence>
<dbReference type="InterPro" id="IPR005146">
    <property type="entry name" value="B3/B4_tRNA-bd"/>
</dbReference>
<comment type="subcellular location">
    <subcellularLocation>
        <location evidence="1 15">Cytoplasm</location>
    </subcellularLocation>
</comment>
<evidence type="ECO:0000256" key="1">
    <source>
        <dbReference type="ARBA" id="ARBA00004496"/>
    </source>
</evidence>
<dbReference type="EMBL" id="MOEN01000008">
    <property type="protein sequence ID" value="OMH40802.1"/>
    <property type="molecule type" value="Genomic_DNA"/>
</dbReference>
<keyword evidence="8 15" id="KW-0547">Nucleotide-binding</keyword>
<proteinExistence type="inferred from homology"/>
<keyword evidence="5 16" id="KW-0820">tRNA-binding</keyword>
<dbReference type="GO" id="GO:0009328">
    <property type="term" value="C:phenylalanine-tRNA ligase complex"/>
    <property type="evidence" value="ECO:0007669"/>
    <property type="project" value="TreeGrafter"/>
</dbReference>
<dbReference type="Gene3D" id="2.40.50.140">
    <property type="entry name" value="Nucleic acid-binding proteins"/>
    <property type="match status" value="1"/>
</dbReference>
<dbReference type="CDD" id="cd00769">
    <property type="entry name" value="PheRS_beta_core"/>
    <property type="match status" value="1"/>
</dbReference>
<dbReference type="NCBIfam" id="TIGR00472">
    <property type="entry name" value="pheT_bact"/>
    <property type="match status" value="1"/>
</dbReference>
<dbReference type="GO" id="GO:0004826">
    <property type="term" value="F:phenylalanine-tRNA ligase activity"/>
    <property type="evidence" value="ECO:0007669"/>
    <property type="project" value="UniProtKB-UniRule"/>
</dbReference>
<comment type="similarity">
    <text evidence="2 15">Belongs to the phenylalanyl-tRNA synthetase beta subunit family. Type 1 subfamily.</text>
</comment>
<dbReference type="Gene3D" id="3.30.56.10">
    <property type="match status" value="2"/>
</dbReference>
<dbReference type="STRING" id="1914305.BLW93_03155"/>
<evidence type="ECO:0000256" key="15">
    <source>
        <dbReference type="HAMAP-Rule" id="MF_00283"/>
    </source>
</evidence>
<dbReference type="SUPFAM" id="SSF56037">
    <property type="entry name" value="PheT/TilS domain"/>
    <property type="match status" value="1"/>
</dbReference>
<protein>
    <recommendedName>
        <fullName evidence="15">Phenylalanine--tRNA ligase beta subunit</fullName>
        <ecNumber evidence="15">6.1.1.20</ecNumber>
    </recommendedName>
    <alternativeName>
        <fullName evidence="15">Phenylalanyl-tRNA synthetase beta subunit</fullName>
        <shortName evidence="15">PheRS</shortName>
    </alternativeName>
</protein>
<feature type="domain" description="B5" evidence="19">
    <location>
        <begin position="404"/>
        <end position="480"/>
    </location>
</feature>
<dbReference type="InterPro" id="IPR041616">
    <property type="entry name" value="PheRS_beta_core"/>
</dbReference>
<dbReference type="GO" id="GO:0000287">
    <property type="term" value="F:magnesium ion binding"/>
    <property type="evidence" value="ECO:0007669"/>
    <property type="project" value="UniProtKB-UniRule"/>
</dbReference>
<evidence type="ECO:0000256" key="7">
    <source>
        <dbReference type="ARBA" id="ARBA00022723"/>
    </source>
</evidence>
<dbReference type="PANTHER" id="PTHR10947:SF0">
    <property type="entry name" value="PHENYLALANINE--TRNA LIGASE BETA SUBUNIT"/>
    <property type="match status" value="1"/>
</dbReference>
<keyword evidence="21" id="KW-1185">Reference proteome</keyword>
<evidence type="ECO:0000259" key="19">
    <source>
        <dbReference type="PROSITE" id="PS51483"/>
    </source>
</evidence>
<dbReference type="InterPro" id="IPR020825">
    <property type="entry name" value="Phe-tRNA_synthase-like_B3/B4"/>
</dbReference>
<comment type="subunit">
    <text evidence="3 15">Tetramer of two alpha and two beta subunits.</text>
</comment>
<feature type="binding site" evidence="15">
    <location>
        <position position="464"/>
    </location>
    <ligand>
        <name>Mg(2+)</name>
        <dbReference type="ChEBI" id="CHEBI:18420"/>
        <note>shared with alpha subunit</note>
    </ligand>
</feature>
<accession>A0A1R1MLV3</accession>
<dbReference type="SMART" id="SM00873">
    <property type="entry name" value="B3_4"/>
    <property type="match status" value="1"/>
</dbReference>
<dbReference type="InterPro" id="IPR002547">
    <property type="entry name" value="tRNA-bd_dom"/>
</dbReference>
<evidence type="ECO:0000256" key="6">
    <source>
        <dbReference type="ARBA" id="ARBA00022598"/>
    </source>
</evidence>
<dbReference type="SUPFAM" id="SSF54991">
    <property type="entry name" value="Anticodon-binding domain of PheRS"/>
    <property type="match status" value="1"/>
</dbReference>
<dbReference type="InterPro" id="IPR036690">
    <property type="entry name" value="Fdx_antiC-bd_sf"/>
</dbReference>
<keyword evidence="9 15" id="KW-0067">ATP-binding</keyword>
<dbReference type="GO" id="GO:0005524">
    <property type="term" value="F:ATP binding"/>
    <property type="evidence" value="ECO:0007669"/>
    <property type="project" value="UniProtKB-UniRule"/>
</dbReference>
<evidence type="ECO:0000256" key="11">
    <source>
        <dbReference type="ARBA" id="ARBA00022884"/>
    </source>
</evidence>
<dbReference type="Gene3D" id="3.50.40.10">
    <property type="entry name" value="Phenylalanyl-trna Synthetase, Chain B, domain 3"/>
    <property type="match status" value="1"/>
</dbReference>
<dbReference type="InterPro" id="IPR033714">
    <property type="entry name" value="tRNA_bind_bactPheRS"/>
</dbReference>
<dbReference type="AlphaFoldDB" id="A0A1R1MLV3"/>
<dbReference type="Pfam" id="PF03483">
    <property type="entry name" value="B3_4"/>
    <property type="match status" value="1"/>
</dbReference>